<reference evidence="1 2" key="1">
    <citation type="submission" date="2018-08" db="EMBL/GenBank/DDBJ databases">
        <title>A genome reference for cultivated species of the human gut microbiota.</title>
        <authorList>
            <person name="Zou Y."/>
            <person name="Xue W."/>
            <person name="Luo G."/>
        </authorList>
    </citation>
    <scope>NUCLEOTIDE SEQUENCE [LARGE SCALE GENOMIC DNA]</scope>
    <source>
        <strain evidence="1 2">AF37-2AT</strain>
    </source>
</reference>
<sequence length="94" mass="11014">MSATISKVLPVETAGRIAGLAAGHFRRNISRLLWMLRRFKELEIMLKKEEIALRSCFGDWFTNIYQRKQIKIKYKYCIVEGQFSDGNLENVLLF</sequence>
<proteinExistence type="predicted"/>
<comment type="caution">
    <text evidence="1">The sequence shown here is derived from an EMBL/GenBank/DDBJ whole genome shotgun (WGS) entry which is preliminary data.</text>
</comment>
<gene>
    <name evidence="1" type="ORF">DW016_08040</name>
</gene>
<dbReference type="Proteomes" id="UP000261080">
    <property type="component" value="Unassembled WGS sequence"/>
</dbReference>
<keyword evidence="2" id="KW-1185">Reference proteome</keyword>
<dbReference type="AlphaFoldDB" id="A0A3E3K393"/>
<dbReference type="RefSeq" id="WP_051411823.1">
    <property type="nucleotide sequence ID" value="NZ_CALBAT010000017.1"/>
</dbReference>
<accession>A0A3E3K393</accession>
<evidence type="ECO:0000313" key="2">
    <source>
        <dbReference type="Proteomes" id="UP000261080"/>
    </source>
</evidence>
<name>A0A3E3K393_9FIRM</name>
<dbReference type="EMBL" id="QVLX01000003">
    <property type="protein sequence ID" value="RGE88038.1"/>
    <property type="molecule type" value="Genomic_DNA"/>
</dbReference>
<dbReference type="GeneID" id="97191499"/>
<protein>
    <submittedName>
        <fullName evidence="1">Uncharacterized protein</fullName>
    </submittedName>
</protein>
<evidence type="ECO:0000313" key="1">
    <source>
        <dbReference type="EMBL" id="RGE88038.1"/>
    </source>
</evidence>
<organism evidence="1 2">
    <name type="scientific">Sellimonas intestinalis</name>
    <dbReference type="NCBI Taxonomy" id="1653434"/>
    <lineage>
        <taxon>Bacteria</taxon>
        <taxon>Bacillati</taxon>
        <taxon>Bacillota</taxon>
        <taxon>Clostridia</taxon>
        <taxon>Lachnospirales</taxon>
        <taxon>Lachnospiraceae</taxon>
        <taxon>Sellimonas</taxon>
    </lineage>
</organism>